<reference evidence="2" key="1">
    <citation type="journal article" date="2023" name="Insect Mol. Biol.">
        <title>Genome sequencing provides insights into the evolution of gene families encoding plant cell wall-degrading enzymes in longhorned beetles.</title>
        <authorList>
            <person name="Shin N.R."/>
            <person name="Okamura Y."/>
            <person name="Kirsch R."/>
            <person name="Pauchet Y."/>
        </authorList>
    </citation>
    <scope>NUCLEOTIDE SEQUENCE</scope>
    <source>
        <strain evidence="2">AMC_N1</strain>
    </source>
</reference>
<dbReference type="EMBL" id="JAPWTK010000038">
    <property type="protein sequence ID" value="KAJ8955469.1"/>
    <property type="molecule type" value="Genomic_DNA"/>
</dbReference>
<evidence type="ECO:0000313" key="2">
    <source>
        <dbReference type="EMBL" id="KAJ8955469.1"/>
    </source>
</evidence>
<feature type="compositionally biased region" description="Basic and acidic residues" evidence="1">
    <location>
        <begin position="129"/>
        <end position="143"/>
    </location>
</feature>
<organism evidence="2 3">
    <name type="scientific">Aromia moschata</name>
    <dbReference type="NCBI Taxonomy" id="1265417"/>
    <lineage>
        <taxon>Eukaryota</taxon>
        <taxon>Metazoa</taxon>
        <taxon>Ecdysozoa</taxon>
        <taxon>Arthropoda</taxon>
        <taxon>Hexapoda</taxon>
        <taxon>Insecta</taxon>
        <taxon>Pterygota</taxon>
        <taxon>Neoptera</taxon>
        <taxon>Endopterygota</taxon>
        <taxon>Coleoptera</taxon>
        <taxon>Polyphaga</taxon>
        <taxon>Cucujiformia</taxon>
        <taxon>Chrysomeloidea</taxon>
        <taxon>Cerambycidae</taxon>
        <taxon>Cerambycinae</taxon>
        <taxon>Callichromatini</taxon>
        <taxon>Aromia</taxon>
    </lineage>
</organism>
<protein>
    <submittedName>
        <fullName evidence="2">Uncharacterized protein</fullName>
    </submittedName>
</protein>
<comment type="caution">
    <text evidence="2">The sequence shown here is derived from an EMBL/GenBank/DDBJ whole genome shotgun (WGS) entry which is preliminary data.</text>
</comment>
<dbReference type="Proteomes" id="UP001162162">
    <property type="component" value="Unassembled WGS sequence"/>
</dbReference>
<dbReference type="GO" id="GO:0003676">
    <property type="term" value="F:nucleic acid binding"/>
    <property type="evidence" value="ECO:0007669"/>
    <property type="project" value="InterPro"/>
</dbReference>
<proteinExistence type="predicted"/>
<evidence type="ECO:0000256" key="1">
    <source>
        <dbReference type="SAM" id="MobiDB-lite"/>
    </source>
</evidence>
<evidence type="ECO:0000313" key="3">
    <source>
        <dbReference type="Proteomes" id="UP001162162"/>
    </source>
</evidence>
<dbReference type="Gene3D" id="3.30.420.10">
    <property type="entry name" value="Ribonuclease H-like superfamily/Ribonuclease H"/>
    <property type="match status" value="1"/>
</dbReference>
<sequence length="415" mass="47630">MRMGRYRSKPIYGRVVHNPPYFRIQDPAERHKAFEEVARLYGMPRQNEPRRRLTTFRLSGEDTCHRWVSHRNRGVSNILREVIHVLVRCAQLKELLLLPKELIKTERARELQQQRMSEEAAARAASLKDLSRSENQRNHDGHPIEVSSSYDDCNLPNARAHLYIDIEHFLSFRQQVMIVRWSNVKSSLKGTRLETVEAVKGKATEVLNQLTEADFQHCSQQWKSRMEQCRDLQGEYIEGEKVAIEFHGRHRKGRVFNFKNMSLSNFSVANSISYEALKSDESVLTFSAETGPDKNDPPTFFNQIRTLYEHYDYETEEQDDVGNNYMGNGGTNDRGGGIISFPDLLAPAARPEGHGQGLARFVPDYAYTRSGDGPGLTPPHSSTLRRLTTLTYSELWREVEAIVGDDDRISFADLN</sequence>
<keyword evidence="3" id="KW-1185">Reference proteome</keyword>
<dbReference type="AlphaFoldDB" id="A0AAV8YWE6"/>
<name>A0AAV8YWE6_9CUCU</name>
<feature type="region of interest" description="Disordered" evidence="1">
    <location>
        <begin position="114"/>
        <end position="145"/>
    </location>
</feature>
<dbReference type="InterPro" id="IPR036397">
    <property type="entry name" value="RNaseH_sf"/>
</dbReference>
<gene>
    <name evidence="2" type="ORF">NQ318_003569</name>
</gene>
<accession>A0AAV8YWE6</accession>